<gene>
    <name evidence="4" type="primary">afr_4</name>
    <name evidence="4" type="ORF">RS82_02892</name>
</gene>
<dbReference type="Gene3D" id="3.30.360.10">
    <property type="entry name" value="Dihydrodipicolinate Reductase, domain 2"/>
    <property type="match status" value="1"/>
</dbReference>
<dbReference type="PATRIC" id="fig|69370.6.peg.2939"/>
<proteinExistence type="predicted"/>
<dbReference type="EC" id="1.1.1.292" evidence="4"/>
<dbReference type="InterPro" id="IPR055170">
    <property type="entry name" value="GFO_IDH_MocA-like_dom"/>
</dbReference>
<evidence type="ECO:0000256" key="1">
    <source>
        <dbReference type="ARBA" id="ARBA00023027"/>
    </source>
</evidence>
<dbReference type="Gene3D" id="3.40.50.720">
    <property type="entry name" value="NAD(P)-binding Rossmann-like Domain"/>
    <property type="match status" value="1"/>
</dbReference>
<name>A0A0M2HBT3_MICTR</name>
<keyword evidence="4" id="KW-0560">Oxidoreductase</keyword>
<dbReference type="SUPFAM" id="SSF51735">
    <property type="entry name" value="NAD(P)-binding Rossmann-fold domains"/>
    <property type="match status" value="1"/>
</dbReference>
<keyword evidence="5" id="KW-1185">Reference proteome</keyword>
<evidence type="ECO:0000259" key="3">
    <source>
        <dbReference type="Pfam" id="PF22725"/>
    </source>
</evidence>
<feature type="domain" description="Gfo/Idh/MocA-like oxidoreductase N-terminal" evidence="2">
    <location>
        <begin position="7"/>
        <end position="126"/>
    </location>
</feature>
<sequence length="334" mass="35179">MTDVALFRWGLVGASDIADTRVIPAIRALGQRISAVSSGSGYHADDFAARNGIPSVHTDLAELLARDDIDGVYISSVNERHLDQAKAAATAGKHVLCEKPIAVTVSDASAMTDFCRDRGVTLAINHHLPAMETHRKIRELVASGAIGRPLSVAIRNTGLLPEHLAGWRLGSGPGAGIVLDIATHDASVTEHLLGLRPVEVAAVTVAHGERPSESADTSVAVVRYENDVIASFHDSYATPFARSLAEVHGTAGSIRAPEIMTPDPIGEVSLVDARGERRVDVEDRGNAYERTIRAFVAASGGEGAPIVDGETATRALSVATAIQTSSRSGERVRL</sequence>
<dbReference type="PANTHER" id="PTHR43377:SF1">
    <property type="entry name" value="BILIVERDIN REDUCTASE A"/>
    <property type="match status" value="1"/>
</dbReference>
<dbReference type="EMBL" id="JYJA01000037">
    <property type="protein sequence ID" value="KJL41662.1"/>
    <property type="molecule type" value="Genomic_DNA"/>
</dbReference>
<dbReference type="GO" id="GO:0033712">
    <property type="term" value="F:1,5-anhydro-D-fructose reductase (1,5-anhydro-D-mannitol-forming) activity"/>
    <property type="evidence" value="ECO:0007669"/>
    <property type="project" value="UniProtKB-EC"/>
</dbReference>
<evidence type="ECO:0000313" key="4">
    <source>
        <dbReference type="EMBL" id="KJL41662.1"/>
    </source>
</evidence>
<dbReference type="InterPro" id="IPR036291">
    <property type="entry name" value="NAD(P)-bd_dom_sf"/>
</dbReference>
<reference evidence="4 5" key="1">
    <citation type="submission" date="2015-02" db="EMBL/GenBank/DDBJ databases">
        <title>Draft genome sequences of ten Microbacterium spp. with emphasis on heavy metal contaminated environments.</title>
        <authorList>
            <person name="Corretto E."/>
        </authorList>
    </citation>
    <scope>NUCLEOTIDE SEQUENCE [LARGE SCALE GENOMIC DNA]</scope>
    <source>
        <strain evidence="4 5">DSM 8608</strain>
    </source>
</reference>
<feature type="domain" description="GFO/IDH/MocA-like oxidoreductase" evidence="3">
    <location>
        <begin position="134"/>
        <end position="255"/>
    </location>
</feature>
<dbReference type="PANTHER" id="PTHR43377">
    <property type="entry name" value="BILIVERDIN REDUCTASE A"/>
    <property type="match status" value="1"/>
</dbReference>
<dbReference type="InterPro" id="IPR051450">
    <property type="entry name" value="Gfo/Idh/MocA_Oxidoreductases"/>
</dbReference>
<dbReference type="SUPFAM" id="SSF55347">
    <property type="entry name" value="Glyceraldehyde-3-phosphate dehydrogenase-like, C-terminal domain"/>
    <property type="match status" value="1"/>
</dbReference>
<dbReference type="GO" id="GO:0000166">
    <property type="term" value="F:nucleotide binding"/>
    <property type="evidence" value="ECO:0007669"/>
    <property type="project" value="InterPro"/>
</dbReference>
<evidence type="ECO:0000259" key="2">
    <source>
        <dbReference type="Pfam" id="PF01408"/>
    </source>
</evidence>
<comment type="caution">
    <text evidence="4">The sequence shown here is derived from an EMBL/GenBank/DDBJ whole genome shotgun (WGS) entry which is preliminary data.</text>
</comment>
<accession>A0A0M2HBT3</accession>
<dbReference type="InterPro" id="IPR000683">
    <property type="entry name" value="Gfo/Idh/MocA-like_OxRdtase_N"/>
</dbReference>
<organism evidence="4 5">
    <name type="scientific">Microbacterium trichothecenolyticum</name>
    <name type="common">Aureobacterium trichothecenolyticum</name>
    <dbReference type="NCBI Taxonomy" id="69370"/>
    <lineage>
        <taxon>Bacteria</taxon>
        <taxon>Bacillati</taxon>
        <taxon>Actinomycetota</taxon>
        <taxon>Actinomycetes</taxon>
        <taxon>Micrococcales</taxon>
        <taxon>Microbacteriaceae</taxon>
        <taxon>Microbacterium</taxon>
    </lineage>
</organism>
<dbReference type="RefSeq" id="WP_045300510.1">
    <property type="nucleotide sequence ID" value="NZ_JYJA01000037.1"/>
</dbReference>
<protein>
    <submittedName>
        <fullName evidence="4">1,5-anhydro-D-fructose reductase</fullName>
        <ecNumber evidence="4">1.1.1.292</ecNumber>
    </submittedName>
</protein>
<dbReference type="Pfam" id="PF22725">
    <property type="entry name" value="GFO_IDH_MocA_C3"/>
    <property type="match status" value="1"/>
</dbReference>
<evidence type="ECO:0000313" key="5">
    <source>
        <dbReference type="Proteomes" id="UP000034098"/>
    </source>
</evidence>
<dbReference type="Proteomes" id="UP000034098">
    <property type="component" value="Unassembled WGS sequence"/>
</dbReference>
<keyword evidence="1" id="KW-0520">NAD</keyword>
<dbReference type="AlphaFoldDB" id="A0A0M2HBT3"/>
<dbReference type="Pfam" id="PF01408">
    <property type="entry name" value="GFO_IDH_MocA"/>
    <property type="match status" value="1"/>
</dbReference>
<dbReference type="OrthoDB" id="9792085at2"/>